<feature type="region of interest" description="Disordered" evidence="2">
    <location>
        <begin position="899"/>
        <end position="985"/>
    </location>
</feature>
<gene>
    <name evidence="4" type="ORF">Tci_288568</name>
</gene>
<feature type="region of interest" description="Disordered" evidence="2">
    <location>
        <begin position="1149"/>
        <end position="1174"/>
    </location>
</feature>
<evidence type="ECO:0000256" key="1">
    <source>
        <dbReference type="SAM" id="Coils"/>
    </source>
</evidence>
<organism evidence="4">
    <name type="scientific">Tanacetum cinerariifolium</name>
    <name type="common">Dalmatian daisy</name>
    <name type="synonym">Chrysanthemum cinerariifolium</name>
    <dbReference type="NCBI Taxonomy" id="118510"/>
    <lineage>
        <taxon>Eukaryota</taxon>
        <taxon>Viridiplantae</taxon>
        <taxon>Streptophyta</taxon>
        <taxon>Embryophyta</taxon>
        <taxon>Tracheophyta</taxon>
        <taxon>Spermatophyta</taxon>
        <taxon>Magnoliopsida</taxon>
        <taxon>eudicotyledons</taxon>
        <taxon>Gunneridae</taxon>
        <taxon>Pentapetalae</taxon>
        <taxon>asterids</taxon>
        <taxon>campanulids</taxon>
        <taxon>Asterales</taxon>
        <taxon>Asteraceae</taxon>
        <taxon>Asteroideae</taxon>
        <taxon>Anthemideae</taxon>
        <taxon>Anthemidinae</taxon>
        <taxon>Tanacetum</taxon>
    </lineage>
</organism>
<name>A0A699H3M4_TANCI</name>
<feature type="non-terminal residue" evidence="4">
    <location>
        <position position="1"/>
    </location>
</feature>
<dbReference type="InterPro" id="IPR054722">
    <property type="entry name" value="PolX-like_BBD"/>
</dbReference>
<dbReference type="Pfam" id="PF22936">
    <property type="entry name" value="Pol_BBD"/>
    <property type="match status" value="1"/>
</dbReference>
<evidence type="ECO:0000259" key="3">
    <source>
        <dbReference type="Pfam" id="PF22936"/>
    </source>
</evidence>
<protein>
    <submittedName>
        <fullName evidence="4">Ribonuclease H-like domain-containing protein</fullName>
    </submittedName>
</protein>
<evidence type="ECO:0000313" key="4">
    <source>
        <dbReference type="EMBL" id="GEX16593.1"/>
    </source>
</evidence>
<evidence type="ECO:0000256" key="2">
    <source>
        <dbReference type="SAM" id="MobiDB-lite"/>
    </source>
</evidence>
<feature type="compositionally biased region" description="Basic and acidic residues" evidence="2">
    <location>
        <begin position="781"/>
        <end position="793"/>
    </location>
</feature>
<proteinExistence type="predicted"/>
<feature type="compositionally biased region" description="Polar residues" evidence="2">
    <location>
        <begin position="906"/>
        <end position="929"/>
    </location>
</feature>
<reference evidence="4" key="1">
    <citation type="journal article" date="2019" name="Sci. Rep.">
        <title>Draft genome of Tanacetum cinerariifolium, the natural source of mosquito coil.</title>
        <authorList>
            <person name="Yamashiro T."/>
            <person name="Shiraishi A."/>
            <person name="Satake H."/>
            <person name="Nakayama K."/>
        </authorList>
    </citation>
    <scope>NUCLEOTIDE SEQUENCE</scope>
</reference>
<comment type="caution">
    <text evidence="4">The sequence shown here is derived from an EMBL/GenBank/DDBJ whole genome shotgun (WGS) entry which is preliminary data.</text>
</comment>
<feature type="domain" description="Retrovirus-related Pol polyprotein from transposon TNT 1-94-like beta-barrel" evidence="3">
    <location>
        <begin position="110"/>
        <end position="158"/>
    </location>
</feature>
<feature type="region of interest" description="Disordered" evidence="2">
    <location>
        <begin position="775"/>
        <end position="796"/>
    </location>
</feature>
<feature type="coiled-coil region" evidence="1">
    <location>
        <begin position="1005"/>
        <end position="1032"/>
    </location>
</feature>
<keyword evidence="1" id="KW-0175">Coiled coil</keyword>
<accession>A0A699H3M4</accession>
<dbReference type="EMBL" id="BKCJ010093012">
    <property type="protein sequence ID" value="GEX16593.1"/>
    <property type="molecule type" value="Genomic_DNA"/>
</dbReference>
<feature type="compositionally biased region" description="Basic residues" evidence="2">
    <location>
        <begin position="1150"/>
        <end position="1159"/>
    </location>
</feature>
<sequence>RSDKNKEGIGYSAVPPPGQVYSPLKKDMSWTGLPEFVDDTITDYRNMSYLTNYEEINGGYVAFGGNPKGGKITGRGAIKTGKLDFENVYFVKTSKRSNGNSQNVIDDKGYWDSGCSRHMTVNISYLSDYEPYDGGYVSFGQGGGKITGKGIIKIGNDRGLVLLESSFQLELKMSSALAFKYSSHSRVRFEVIENGATLPKTKDVEGVTTEMLITTAKEKAQRRLEVKAKSTLLMGIPNEHQLKFNSIKDVKKLLKAVEKRFGGNAATKKTQWNLSKQNKADLDTMSMDDLYNNLKVYEPKVKGMSSTSSSIQNMDFVSSSNNDTSSTNGEVNIAQAVNTAYEVSTASTQVNAAYSTNIDNLSNPVICSFVASQPNSPQLIHEDLQQIHPDDTEEIDLRWQMAMLTMRARRFLKKIGRKLTINGNETIGFDMSNADEGPNYALMAFSSLNSDSEIVNNCKKWLGYENYNAVPPPYIENFMPPTPDLSFTGLDEFVNKPVVKNCKAKSSEEEPKVDCNYHQKQFQNQKLVKPVWNNAHRMNHQNFAKKTHPCAKKNMVPRAVLIKSVLVSINTARQNISITVVLVNIARKVNAAHSKATMNATRSMPYLSKTTHLTVKRPIHKNTTFKNSNVIQRVNTVRGKKINTARPKAVVNAVKGNNSDDVKALACWENPKMDLQDQGVIDSGCSRHMTRNVSYLVDYEEIDGGYMCDKKNNVLFNDTEYIVLSPNFKLSDKSQVLLRVPRKNNMYGVDLKNIVPKGDLTFLFSKATSDESKLWHKRSKKENGCNDQKKEDNVNSTKNVNTVSSTVNTAGPNEVNFVGENISIKLQFDPNMPALEDVSTFNFSKDDGTVTDMSNLDTTIQFWSTTIAKTINGEAQLHVKVYGKKIIVTESFVRRDLRIADEEGEGSSTPTDPQHTSTIIQPLSSQPQKIQKPRKPSRKDTQVPQPSGPTESVADEVVNKELGDRLAPPNAPSSQGTDLGGGPRFQETIEDTIVQTRVLDLEQTKTTQKKEISSQQDEIASLKRMVQKFEKRNRLRTHGLKRLYKVGLSTKVESSGDKESLGEDASKQERRIDVIDVDKEITMVSVHDEVVSNDADKEMFDADVLGGEEMFVIGKNKNVVEEDKGKGIMIEEPMKPKKKDQIRLDEEAAKKKRRKHLAAKRAEEKRNKPPTKAQQRKIMCTFLKNMEGYKLKDLKLKEFDSINEMFDKAFKRQKVEDDKEKAKLKHLMETIPEKEVTINAIPFAVKSPRIVDRKIHKEGKKSYYQIVRADGKSQMYMIFSKMLKSFDREDLEDLYKLVKARYRSTRPVESMDYLL</sequence>